<evidence type="ECO:0000313" key="2">
    <source>
        <dbReference type="EMBL" id="RDB21779.1"/>
    </source>
</evidence>
<organism evidence="2 3">
    <name type="scientific">Hypsizygus marmoreus</name>
    <name type="common">White beech mushroom</name>
    <name type="synonym">Agaricus marmoreus</name>
    <dbReference type="NCBI Taxonomy" id="39966"/>
    <lineage>
        <taxon>Eukaryota</taxon>
        <taxon>Fungi</taxon>
        <taxon>Dikarya</taxon>
        <taxon>Basidiomycota</taxon>
        <taxon>Agaricomycotina</taxon>
        <taxon>Agaricomycetes</taxon>
        <taxon>Agaricomycetidae</taxon>
        <taxon>Agaricales</taxon>
        <taxon>Tricholomatineae</taxon>
        <taxon>Lyophyllaceae</taxon>
        <taxon>Hypsizygus</taxon>
    </lineage>
</organism>
<gene>
    <name evidence="2" type="ORF">Hypma_010943</name>
</gene>
<name>A0A369JHW1_HYPMA</name>
<proteinExistence type="predicted"/>
<sequence length="454" mass="51171">MTLDQTLYFKPEAQEMKWLWPHSKRSILGRNWIWYPEESDACYSAIHSEHPDLSAAEEDAKKICARIAFLDATATAIAVPCLFTPAMYYPSFRRYAGRCSEFDAELKKTPVIHLTIQTMAAIATAPITALPVHVHVAGSDFSLLRRLPAPNTYLFTPNPTWPILGAKDQITRPDVLGDLNIGDTLEDEATNRQTVLGAFPYGDDGATTYGITCGHLVANEPYQASEPTNIYSPSLSDIYAKLSVRPPPTMESFKQRREGIQKQITETDDKYEKARLEKLNEYFEVCDHPEVRHVGVVCAGEVGYIDKDSSHQIADWLLFKVSQRNTGNHPYLWGDVQELVSDMPVYRAYNNSFGPGFRRWEYGVVNGIKACCLDHGRTTMEFPIFMTRDSPTHYPNETGCVLMTHDRDPLGLVFASPAPNRSYALVTPLSVLIPRIEDLTGIQLSFKSFDELYR</sequence>
<protein>
    <submittedName>
        <fullName evidence="2">Uncharacterized protein</fullName>
    </submittedName>
</protein>
<dbReference type="OrthoDB" id="2797088at2759"/>
<dbReference type="EMBL" id="LUEZ02000053">
    <property type="protein sequence ID" value="RDB21779.1"/>
    <property type="molecule type" value="Genomic_DNA"/>
</dbReference>
<dbReference type="AlphaFoldDB" id="A0A369JHW1"/>
<reference evidence="2" key="1">
    <citation type="submission" date="2018-04" db="EMBL/GenBank/DDBJ databases">
        <title>Whole genome sequencing of Hypsizygus marmoreus.</title>
        <authorList>
            <person name="Choi I.-G."/>
            <person name="Min B."/>
            <person name="Kim J.-G."/>
            <person name="Kim S."/>
            <person name="Oh Y.-L."/>
            <person name="Kong W.-S."/>
            <person name="Park H."/>
            <person name="Jeong J."/>
            <person name="Song E.-S."/>
        </authorList>
    </citation>
    <scope>NUCLEOTIDE SEQUENCE [LARGE SCALE GENOMIC DNA]</scope>
    <source>
        <strain evidence="2">51987-8</strain>
    </source>
</reference>
<dbReference type="InParanoid" id="A0A369JHW1"/>
<evidence type="ECO:0000313" key="3">
    <source>
        <dbReference type="Proteomes" id="UP000076154"/>
    </source>
</evidence>
<keyword evidence="1" id="KW-0175">Coiled coil</keyword>
<keyword evidence="3" id="KW-1185">Reference proteome</keyword>
<evidence type="ECO:0000256" key="1">
    <source>
        <dbReference type="SAM" id="Coils"/>
    </source>
</evidence>
<accession>A0A369JHW1</accession>
<feature type="coiled-coil region" evidence="1">
    <location>
        <begin position="250"/>
        <end position="277"/>
    </location>
</feature>
<dbReference type="Proteomes" id="UP000076154">
    <property type="component" value="Unassembled WGS sequence"/>
</dbReference>
<comment type="caution">
    <text evidence="2">The sequence shown here is derived from an EMBL/GenBank/DDBJ whole genome shotgun (WGS) entry which is preliminary data.</text>
</comment>